<name>A0ABT6X8Q8_9BURK</name>
<accession>A0ABT6X8Q8</accession>
<gene>
    <name evidence="2" type="ORF">QLQ16_10685</name>
</gene>
<dbReference type="EMBL" id="JASGBH010000007">
    <property type="protein sequence ID" value="MDI9234302.1"/>
    <property type="molecule type" value="Genomic_DNA"/>
</dbReference>
<keyword evidence="3" id="KW-1185">Reference proteome</keyword>
<dbReference type="InterPro" id="IPR054195">
    <property type="entry name" value="DUF6900"/>
</dbReference>
<dbReference type="Pfam" id="PF21841">
    <property type="entry name" value="DUF6900"/>
    <property type="match status" value="1"/>
</dbReference>
<sequence length="83" mass="9119">MTTQKTLEQIAQKHLGLETLQTQKSDRLDFHDLAVWSIEAALKAAFEAGRNLQIESGEFWGIGPQKSAQYSAQLVGTNGTDSL</sequence>
<evidence type="ECO:0000259" key="1">
    <source>
        <dbReference type="Pfam" id="PF21841"/>
    </source>
</evidence>
<proteinExistence type="predicted"/>
<comment type="caution">
    <text evidence="2">The sequence shown here is derived from an EMBL/GenBank/DDBJ whole genome shotgun (WGS) entry which is preliminary data.</text>
</comment>
<evidence type="ECO:0000313" key="3">
    <source>
        <dbReference type="Proteomes" id="UP001431902"/>
    </source>
</evidence>
<feature type="domain" description="DUF6900" evidence="1">
    <location>
        <begin position="3"/>
        <end position="50"/>
    </location>
</feature>
<protein>
    <recommendedName>
        <fullName evidence="1">DUF6900 domain-containing protein</fullName>
    </recommendedName>
</protein>
<dbReference type="Proteomes" id="UP001431902">
    <property type="component" value="Unassembled WGS sequence"/>
</dbReference>
<reference evidence="2" key="1">
    <citation type="submission" date="2023-05" db="EMBL/GenBank/DDBJ databases">
        <title>Limnohabitans sp. strain HM2-2 Genome sequencing and assembly.</title>
        <authorList>
            <person name="Jung Y."/>
        </authorList>
    </citation>
    <scope>NUCLEOTIDE SEQUENCE</scope>
    <source>
        <strain evidence="2">HM2-2</strain>
    </source>
</reference>
<dbReference type="RefSeq" id="WP_283224676.1">
    <property type="nucleotide sequence ID" value="NZ_JASGBH010000007.1"/>
</dbReference>
<organism evidence="2 3">
    <name type="scientific">Limnohabitans lacus</name>
    <dbReference type="NCBI Taxonomy" id="3045173"/>
    <lineage>
        <taxon>Bacteria</taxon>
        <taxon>Pseudomonadati</taxon>
        <taxon>Pseudomonadota</taxon>
        <taxon>Betaproteobacteria</taxon>
        <taxon>Burkholderiales</taxon>
        <taxon>Comamonadaceae</taxon>
        <taxon>Limnohabitans</taxon>
    </lineage>
</organism>
<evidence type="ECO:0000313" key="2">
    <source>
        <dbReference type="EMBL" id="MDI9234302.1"/>
    </source>
</evidence>